<protein>
    <recommendedName>
        <fullName evidence="4">FAR1 domain-containing protein</fullName>
    </recommendedName>
</protein>
<dbReference type="VEuPathDB" id="FungiDB:MELLADRAFT_114721"/>
<accession>F4SEI6</accession>
<feature type="compositionally biased region" description="Polar residues" evidence="1">
    <location>
        <begin position="177"/>
        <end position="212"/>
    </location>
</feature>
<sequence length="258" mass="28689">PTRYANTRGTCPFFAEATRDSQAEPWNFTIREPAHDHPASKNSLTKQGRSFKSKTPTQRRPRSTNTKSNPSPIQSTSNSVNPLPITSPAIQYSNLFQKFETFMRRMNNLDHSTQSVLLDAFQRQIAFVESNKDNQTQILEEYFNLSITPSNETQLFHTKASGSPTPEISGEPLISPKASTSNPNPTETKTSQSAPFQLNQVPSQPSCQTSSIAPDASSLERTNHPTNQQAKEPANMSTPPDFDMELNKTADQADDEEE</sequence>
<dbReference type="Proteomes" id="UP000001072">
    <property type="component" value="Unassembled WGS sequence"/>
</dbReference>
<proteinExistence type="predicted"/>
<dbReference type="RefSeq" id="XP_007419790.1">
    <property type="nucleotide sequence ID" value="XM_007419728.1"/>
</dbReference>
<name>F4SEI6_MELLP</name>
<feature type="compositionally biased region" description="Polar residues" evidence="1">
    <location>
        <begin position="224"/>
        <end position="238"/>
    </location>
</feature>
<feature type="region of interest" description="Disordered" evidence="1">
    <location>
        <begin position="1"/>
        <end position="84"/>
    </location>
</feature>
<gene>
    <name evidence="2" type="ORF">MELLADRAFT_114721</name>
</gene>
<feature type="compositionally biased region" description="Polar residues" evidence="1">
    <location>
        <begin position="63"/>
        <end position="81"/>
    </location>
</feature>
<dbReference type="HOGENOM" id="CLU_1079904_0_0_1"/>
<evidence type="ECO:0000313" key="3">
    <source>
        <dbReference type="Proteomes" id="UP000001072"/>
    </source>
</evidence>
<feature type="region of interest" description="Disordered" evidence="1">
    <location>
        <begin position="156"/>
        <end position="258"/>
    </location>
</feature>
<organism evidence="3">
    <name type="scientific">Melampsora larici-populina (strain 98AG31 / pathotype 3-4-7)</name>
    <name type="common">Poplar leaf rust fungus</name>
    <dbReference type="NCBI Taxonomy" id="747676"/>
    <lineage>
        <taxon>Eukaryota</taxon>
        <taxon>Fungi</taxon>
        <taxon>Dikarya</taxon>
        <taxon>Basidiomycota</taxon>
        <taxon>Pucciniomycotina</taxon>
        <taxon>Pucciniomycetes</taxon>
        <taxon>Pucciniales</taxon>
        <taxon>Melampsoraceae</taxon>
        <taxon>Melampsora</taxon>
    </lineage>
</organism>
<dbReference type="KEGG" id="mlr:MELLADRAFT_114721"/>
<feature type="compositionally biased region" description="Polar residues" evidence="1">
    <location>
        <begin position="156"/>
        <end position="166"/>
    </location>
</feature>
<keyword evidence="3" id="KW-1185">Reference proteome</keyword>
<dbReference type="GeneID" id="18925442"/>
<evidence type="ECO:0008006" key="4">
    <source>
        <dbReference type="Google" id="ProtNLM"/>
    </source>
</evidence>
<feature type="compositionally biased region" description="Basic residues" evidence="1">
    <location>
        <begin position="49"/>
        <end position="62"/>
    </location>
</feature>
<evidence type="ECO:0000256" key="1">
    <source>
        <dbReference type="SAM" id="MobiDB-lite"/>
    </source>
</evidence>
<dbReference type="EMBL" id="GL883471">
    <property type="protein sequence ID" value="EGF96938.1"/>
    <property type="molecule type" value="Genomic_DNA"/>
</dbReference>
<dbReference type="InParanoid" id="F4SEI6"/>
<dbReference type="AlphaFoldDB" id="F4SEI6"/>
<feature type="non-terminal residue" evidence="2">
    <location>
        <position position="1"/>
    </location>
</feature>
<evidence type="ECO:0000313" key="2">
    <source>
        <dbReference type="EMBL" id="EGF96938.1"/>
    </source>
</evidence>
<reference evidence="3" key="1">
    <citation type="journal article" date="2011" name="Proc. Natl. Acad. Sci. U.S.A.">
        <title>Obligate biotrophy features unraveled by the genomic analysis of rust fungi.</title>
        <authorList>
            <person name="Duplessis S."/>
            <person name="Cuomo C.A."/>
            <person name="Lin Y.-C."/>
            <person name="Aerts A."/>
            <person name="Tisserant E."/>
            <person name="Veneault-Fourrey C."/>
            <person name="Joly D.L."/>
            <person name="Hacquard S."/>
            <person name="Amselem J."/>
            <person name="Cantarel B.L."/>
            <person name="Chiu R."/>
            <person name="Coutinho P.M."/>
            <person name="Feau N."/>
            <person name="Field M."/>
            <person name="Frey P."/>
            <person name="Gelhaye E."/>
            <person name="Goldberg J."/>
            <person name="Grabherr M.G."/>
            <person name="Kodira C.D."/>
            <person name="Kohler A."/>
            <person name="Kuees U."/>
            <person name="Lindquist E.A."/>
            <person name="Lucas S.M."/>
            <person name="Mago R."/>
            <person name="Mauceli E."/>
            <person name="Morin E."/>
            <person name="Murat C."/>
            <person name="Pangilinan J.L."/>
            <person name="Park R."/>
            <person name="Pearson M."/>
            <person name="Quesneville H."/>
            <person name="Rouhier N."/>
            <person name="Sakthikumar S."/>
            <person name="Salamov A.A."/>
            <person name="Schmutz J."/>
            <person name="Selles B."/>
            <person name="Shapiro H."/>
            <person name="Tanguay P."/>
            <person name="Tuskan G.A."/>
            <person name="Henrissat B."/>
            <person name="Van de Peer Y."/>
            <person name="Rouze P."/>
            <person name="Ellis J.G."/>
            <person name="Dodds P.N."/>
            <person name="Schein J.E."/>
            <person name="Zhong S."/>
            <person name="Hamelin R.C."/>
            <person name="Grigoriev I.V."/>
            <person name="Szabo L.J."/>
            <person name="Martin F."/>
        </authorList>
    </citation>
    <scope>NUCLEOTIDE SEQUENCE [LARGE SCALE GENOMIC DNA]</scope>
    <source>
        <strain evidence="3">98AG31 / pathotype 3-4-7</strain>
    </source>
</reference>